<name>A0A1F5ZTF9_9BACT</name>
<gene>
    <name evidence="8" type="ORF">A3D77_07890</name>
</gene>
<evidence type="ECO:0000256" key="7">
    <source>
        <dbReference type="ARBA" id="ARBA00023016"/>
    </source>
</evidence>
<evidence type="ECO:0000256" key="1">
    <source>
        <dbReference type="ARBA" id="ARBA00006620"/>
    </source>
</evidence>
<protein>
    <recommendedName>
        <fullName evidence="10">Addiction module toxin, HicA family</fullName>
    </recommendedName>
</protein>
<keyword evidence="4" id="KW-0255">Endonuclease</keyword>
<dbReference type="PANTHER" id="PTHR34873:SF3">
    <property type="entry name" value="ADDICTION MODULE TOXIN, HICA FAMILY"/>
    <property type="match status" value="1"/>
</dbReference>
<evidence type="ECO:0000313" key="9">
    <source>
        <dbReference type="Proteomes" id="UP000176923"/>
    </source>
</evidence>
<proteinExistence type="inferred from homology"/>
<keyword evidence="2" id="KW-1277">Toxin-antitoxin system</keyword>
<evidence type="ECO:0000256" key="3">
    <source>
        <dbReference type="ARBA" id="ARBA00022722"/>
    </source>
</evidence>
<dbReference type="PANTHER" id="PTHR34873">
    <property type="entry name" value="SSR1766 PROTEIN"/>
    <property type="match status" value="1"/>
</dbReference>
<dbReference type="GO" id="GO:0016787">
    <property type="term" value="F:hydrolase activity"/>
    <property type="evidence" value="ECO:0007669"/>
    <property type="project" value="UniProtKB-KW"/>
</dbReference>
<dbReference type="EMBL" id="MFJL01000017">
    <property type="protein sequence ID" value="OGG15766.1"/>
    <property type="molecule type" value="Genomic_DNA"/>
</dbReference>
<sequence length="77" mass="9004">MPKLPVLKPREMISFLEKHGFQVVRSDGSHFRFHHPDGRRTTVAFHNKPLKRGTLKSILRQSELTTDDLVDFLHKNN</sequence>
<keyword evidence="7" id="KW-0346">Stress response</keyword>
<evidence type="ECO:0008006" key="10">
    <source>
        <dbReference type="Google" id="ProtNLM"/>
    </source>
</evidence>
<organism evidence="8 9">
    <name type="scientific">Candidatus Gottesmanbacteria bacterium RIFCSPHIGHO2_02_FULL_39_11</name>
    <dbReference type="NCBI Taxonomy" id="1798382"/>
    <lineage>
        <taxon>Bacteria</taxon>
        <taxon>Candidatus Gottesmaniibacteriota</taxon>
    </lineage>
</organism>
<comment type="caution">
    <text evidence="8">The sequence shown here is derived from an EMBL/GenBank/DDBJ whole genome shotgun (WGS) entry which is preliminary data.</text>
</comment>
<dbReference type="Proteomes" id="UP000176923">
    <property type="component" value="Unassembled WGS sequence"/>
</dbReference>
<dbReference type="GO" id="GO:0003729">
    <property type="term" value="F:mRNA binding"/>
    <property type="evidence" value="ECO:0007669"/>
    <property type="project" value="InterPro"/>
</dbReference>
<dbReference type="Gene3D" id="3.30.920.30">
    <property type="entry name" value="Hypothetical protein"/>
    <property type="match status" value="1"/>
</dbReference>
<dbReference type="GO" id="GO:0004519">
    <property type="term" value="F:endonuclease activity"/>
    <property type="evidence" value="ECO:0007669"/>
    <property type="project" value="UniProtKB-KW"/>
</dbReference>
<evidence type="ECO:0000256" key="4">
    <source>
        <dbReference type="ARBA" id="ARBA00022759"/>
    </source>
</evidence>
<reference evidence="8 9" key="1">
    <citation type="journal article" date="2016" name="Nat. Commun.">
        <title>Thousands of microbial genomes shed light on interconnected biogeochemical processes in an aquifer system.</title>
        <authorList>
            <person name="Anantharaman K."/>
            <person name="Brown C.T."/>
            <person name="Hug L.A."/>
            <person name="Sharon I."/>
            <person name="Castelle C.J."/>
            <person name="Probst A.J."/>
            <person name="Thomas B.C."/>
            <person name="Singh A."/>
            <person name="Wilkins M.J."/>
            <person name="Karaoz U."/>
            <person name="Brodie E.L."/>
            <person name="Williams K.H."/>
            <person name="Hubbard S.S."/>
            <person name="Banfield J.F."/>
        </authorList>
    </citation>
    <scope>NUCLEOTIDE SEQUENCE [LARGE SCALE GENOMIC DNA]</scope>
</reference>
<dbReference type="SUPFAM" id="SSF54786">
    <property type="entry name" value="YcfA/nrd intein domain"/>
    <property type="match status" value="1"/>
</dbReference>
<keyword evidence="3" id="KW-0540">Nuclease</keyword>
<keyword evidence="5" id="KW-0378">Hydrolase</keyword>
<evidence type="ECO:0000313" key="8">
    <source>
        <dbReference type="EMBL" id="OGG15766.1"/>
    </source>
</evidence>
<evidence type="ECO:0000256" key="2">
    <source>
        <dbReference type="ARBA" id="ARBA00022649"/>
    </source>
</evidence>
<evidence type="ECO:0000256" key="5">
    <source>
        <dbReference type="ARBA" id="ARBA00022801"/>
    </source>
</evidence>
<keyword evidence="6" id="KW-0694">RNA-binding</keyword>
<dbReference type="AlphaFoldDB" id="A0A1F5ZTF9"/>
<comment type="similarity">
    <text evidence="1">Belongs to the HicA mRNA interferase family.</text>
</comment>
<evidence type="ECO:0000256" key="6">
    <source>
        <dbReference type="ARBA" id="ARBA00022884"/>
    </source>
</evidence>
<dbReference type="Pfam" id="PF07927">
    <property type="entry name" value="HicA_toxin"/>
    <property type="match status" value="1"/>
</dbReference>
<dbReference type="InterPro" id="IPR038570">
    <property type="entry name" value="HicA_sf"/>
</dbReference>
<accession>A0A1F5ZTF9</accession>
<dbReference type="InterPro" id="IPR012933">
    <property type="entry name" value="HicA_mRNA_interferase"/>
</dbReference>